<comment type="caution">
    <text evidence="2">The sequence shown here is derived from an EMBL/GenBank/DDBJ whole genome shotgun (WGS) entry which is preliminary data.</text>
</comment>
<evidence type="ECO:0000259" key="1">
    <source>
        <dbReference type="Pfam" id="PF10057"/>
    </source>
</evidence>
<dbReference type="Proteomes" id="UP001597273">
    <property type="component" value="Unassembled WGS sequence"/>
</dbReference>
<accession>A0ABW4QDK6</accession>
<feature type="domain" description="Na+-translocating membrane potential-generating system MpsC" evidence="1">
    <location>
        <begin position="5"/>
        <end position="111"/>
    </location>
</feature>
<evidence type="ECO:0000313" key="3">
    <source>
        <dbReference type="Proteomes" id="UP001597273"/>
    </source>
</evidence>
<dbReference type="EMBL" id="JBHUFW010000002">
    <property type="protein sequence ID" value="MFD1861657.1"/>
    <property type="molecule type" value="Genomic_DNA"/>
</dbReference>
<proteinExistence type="predicted"/>
<keyword evidence="3" id="KW-1185">Reference proteome</keyword>
<organism evidence="2 3">
    <name type="scientific">Planococcus chinensis</name>
    <dbReference type="NCBI Taxonomy" id="272917"/>
    <lineage>
        <taxon>Bacteria</taxon>
        <taxon>Bacillati</taxon>
        <taxon>Bacillota</taxon>
        <taxon>Bacilli</taxon>
        <taxon>Bacillales</taxon>
        <taxon>Caryophanaceae</taxon>
        <taxon>Planococcus</taxon>
    </lineage>
</organism>
<gene>
    <name evidence="2" type="ORF">ACFSDB_01895</name>
</gene>
<sequence length="232" mass="26981">MPKERMIEKEVGSYISTLLRDYFGKGPSSVYVTANPPYITIQLRGFLAPTEKFLLRQKEIRRILETRDLLMKDLKEQIAGELSGIGEFSVGDMYTDWNLEEQTGLILAVLENGMDGTESGWPKPIDDAGFRETISRFSEKAQKIPEKVEAFWLNNRTLLVKRSGIFIHIEKELIEAGFDDELKLVKRPMERRMLMEINWRPVIGRSVQEVYMDWNILEDYGYIILILDPEEK</sequence>
<dbReference type="InterPro" id="IPR018745">
    <property type="entry name" value="MpsC"/>
</dbReference>
<dbReference type="RefSeq" id="WP_204891336.1">
    <property type="nucleotide sequence ID" value="NZ_JBHUFW010000002.1"/>
</dbReference>
<reference evidence="3" key="1">
    <citation type="journal article" date="2019" name="Int. J. Syst. Evol. Microbiol.">
        <title>The Global Catalogue of Microorganisms (GCM) 10K type strain sequencing project: providing services to taxonomists for standard genome sequencing and annotation.</title>
        <authorList>
            <consortium name="The Broad Institute Genomics Platform"/>
            <consortium name="The Broad Institute Genome Sequencing Center for Infectious Disease"/>
            <person name="Wu L."/>
            <person name="Ma J."/>
        </authorList>
    </citation>
    <scope>NUCLEOTIDE SEQUENCE [LARGE SCALE GENOMIC DNA]</scope>
    <source>
        <strain evidence="3">CGMCC 1.15475</strain>
    </source>
</reference>
<name>A0ABW4QDK6_9BACL</name>
<evidence type="ECO:0000313" key="2">
    <source>
        <dbReference type="EMBL" id="MFD1861657.1"/>
    </source>
</evidence>
<protein>
    <submittedName>
        <fullName evidence="2">DUF2294 domain-containing protein</fullName>
    </submittedName>
</protein>
<dbReference type="Pfam" id="PF10057">
    <property type="entry name" value="MpsC"/>
    <property type="match status" value="1"/>
</dbReference>